<keyword evidence="2" id="KW-1185">Reference proteome</keyword>
<evidence type="ECO:0000313" key="1">
    <source>
        <dbReference type="EMBL" id="KAK8601758.1"/>
    </source>
</evidence>
<proteinExistence type="predicted"/>
<organism evidence="1 2">
    <name type="scientific">Hibiscus sabdariffa</name>
    <name type="common">roselle</name>
    <dbReference type="NCBI Taxonomy" id="183260"/>
    <lineage>
        <taxon>Eukaryota</taxon>
        <taxon>Viridiplantae</taxon>
        <taxon>Streptophyta</taxon>
        <taxon>Embryophyta</taxon>
        <taxon>Tracheophyta</taxon>
        <taxon>Spermatophyta</taxon>
        <taxon>Magnoliopsida</taxon>
        <taxon>eudicotyledons</taxon>
        <taxon>Gunneridae</taxon>
        <taxon>Pentapetalae</taxon>
        <taxon>rosids</taxon>
        <taxon>malvids</taxon>
        <taxon>Malvales</taxon>
        <taxon>Malvaceae</taxon>
        <taxon>Malvoideae</taxon>
        <taxon>Hibiscus</taxon>
    </lineage>
</organism>
<evidence type="ECO:0000313" key="2">
    <source>
        <dbReference type="Proteomes" id="UP001472677"/>
    </source>
</evidence>
<reference evidence="1 2" key="1">
    <citation type="journal article" date="2024" name="G3 (Bethesda)">
        <title>Genome assembly of Hibiscus sabdariffa L. provides insights into metabolisms of medicinal natural products.</title>
        <authorList>
            <person name="Kim T."/>
        </authorList>
    </citation>
    <scope>NUCLEOTIDE SEQUENCE [LARGE SCALE GENOMIC DNA]</scope>
    <source>
        <strain evidence="1">TK-2024</strain>
        <tissue evidence="1">Old leaves</tissue>
    </source>
</reference>
<dbReference type="PANTHER" id="PTHR39757">
    <property type="match status" value="1"/>
</dbReference>
<sequence length="133" mass="15189">MVARTMALAAVVAEAIAECLGSTRMIRGRPLYHKVWNGLWPIERRLSREFCRFGMETLLKLDLVGTRNFFEAFFDLDPYYWHGFLSSRLSIDELAYFSLSLFGHASNSSRIDIVSKCPLPLVRMLGNLALEIV</sequence>
<protein>
    <submittedName>
        <fullName evidence="1">Uncharacterized protein</fullName>
    </submittedName>
</protein>
<name>A0ABR2GFT6_9ROSI</name>
<dbReference type="PANTHER" id="PTHR39757:SF9">
    <property type="entry name" value="CAPSANTHIN_CAPSORUBIN SYNTHASE, CHROMOPLAST PROTEIN"/>
    <property type="match status" value="1"/>
</dbReference>
<gene>
    <name evidence="1" type="ORF">V6N12_051584</name>
</gene>
<dbReference type="Proteomes" id="UP001472677">
    <property type="component" value="Unassembled WGS sequence"/>
</dbReference>
<comment type="caution">
    <text evidence="1">The sequence shown here is derived from an EMBL/GenBank/DDBJ whole genome shotgun (WGS) entry which is preliminary data.</text>
</comment>
<dbReference type="Pfam" id="PF05834">
    <property type="entry name" value="Lycopene_cycl"/>
    <property type="match status" value="1"/>
</dbReference>
<accession>A0ABR2GFT6</accession>
<dbReference type="EMBL" id="JBBPBM010000001">
    <property type="protein sequence ID" value="KAK8601758.1"/>
    <property type="molecule type" value="Genomic_DNA"/>
</dbReference>